<evidence type="ECO:0000256" key="1">
    <source>
        <dbReference type="SAM" id="Phobius"/>
    </source>
</evidence>
<comment type="caution">
    <text evidence="2">The sequence shown here is derived from an EMBL/GenBank/DDBJ whole genome shotgun (WGS) entry which is preliminary data.</text>
</comment>
<keyword evidence="1" id="KW-0812">Transmembrane</keyword>
<sequence length="152" mass="17762">MNRKIQKGFKPFVFKITIVIMIMCYIFGPLHNEISNVLHVLSHQIEMSATFTSHADNSRFNHQITHHTLQFEAHQHEILELFNKIIEASNLATDNENPLLVKQKIDKHIRTKKEVKYMGIYTYNLQSNYSSIIECTLNGYVFAIFEPPKRLA</sequence>
<evidence type="ECO:0000313" key="2">
    <source>
        <dbReference type="EMBL" id="TBN18852.1"/>
    </source>
</evidence>
<dbReference type="AlphaFoldDB" id="A0A4Q9FWX1"/>
<protein>
    <submittedName>
        <fullName evidence="2">Uncharacterized protein</fullName>
    </submittedName>
</protein>
<feature type="transmembrane region" description="Helical" evidence="1">
    <location>
        <begin position="12"/>
        <end position="30"/>
    </location>
</feature>
<accession>A0A4Q9FWX1</accession>
<dbReference type="RefSeq" id="WP_130935368.1">
    <property type="nucleotide sequence ID" value="NZ_BMEE01000001.1"/>
</dbReference>
<proteinExistence type="predicted"/>
<keyword evidence="1" id="KW-1133">Transmembrane helix</keyword>
<name>A0A4Q9FWX1_9FLAO</name>
<keyword evidence="3" id="KW-1185">Reference proteome</keyword>
<organism evidence="2 3">
    <name type="scientific">Hyunsoonleella pacifica</name>
    <dbReference type="NCBI Taxonomy" id="1080224"/>
    <lineage>
        <taxon>Bacteria</taxon>
        <taxon>Pseudomonadati</taxon>
        <taxon>Bacteroidota</taxon>
        <taxon>Flavobacteriia</taxon>
        <taxon>Flavobacteriales</taxon>
        <taxon>Flavobacteriaceae</taxon>
    </lineage>
</organism>
<dbReference type="OrthoDB" id="1452807at2"/>
<evidence type="ECO:0000313" key="3">
    <source>
        <dbReference type="Proteomes" id="UP000292372"/>
    </source>
</evidence>
<keyword evidence="1" id="KW-0472">Membrane</keyword>
<reference evidence="2 3" key="1">
    <citation type="journal article" date="2015" name="Int. J. Syst. Evol. Microbiol.">
        <title>Hyunsoonleella pacifica sp. nov., isolated from seawater of South Pacific Gyre.</title>
        <authorList>
            <person name="Gao X."/>
            <person name="Zhang Z."/>
            <person name="Dai X."/>
            <person name="Zhang X.H."/>
        </authorList>
    </citation>
    <scope>NUCLEOTIDE SEQUENCE [LARGE SCALE GENOMIC DNA]</scope>
    <source>
        <strain evidence="2 3">SW033</strain>
    </source>
</reference>
<gene>
    <name evidence="2" type="ORF">EYD46_01950</name>
</gene>
<dbReference type="Proteomes" id="UP000292372">
    <property type="component" value="Unassembled WGS sequence"/>
</dbReference>
<dbReference type="EMBL" id="SIRS01000001">
    <property type="protein sequence ID" value="TBN18852.1"/>
    <property type="molecule type" value="Genomic_DNA"/>
</dbReference>